<dbReference type="InterPro" id="IPR006674">
    <property type="entry name" value="HD_domain"/>
</dbReference>
<dbReference type="PANTHER" id="PTHR45228">
    <property type="entry name" value="CYCLIC DI-GMP PHOSPHODIESTERASE TM_0186-RELATED"/>
    <property type="match status" value="1"/>
</dbReference>
<dbReference type="CDD" id="cd00077">
    <property type="entry name" value="HDc"/>
    <property type="match status" value="1"/>
</dbReference>
<feature type="domain" description="HD" evidence="4">
    <location>
        <begin position="168"/>
        <end position="292"/>
    </location>
</feature>
<dbReference type="FunFam" id="1.10.3210.10:FF:000018">
    <property type="entry name" value="Two-component system response regulator"/>
    <property type="match status" value="1"/>
</dbReference>
<dbReference type="InterPro" id="IPR001789">
    <property type="entry name" value="Sig_transdc_resp-reg_receiver"/>
</dbReference>
<dbReference type="SUPFAM" id="SSF109604">
    <property type="entry name" value="HD-domain/PDEase-like"/>
    <property type="match status" value="1"/>
</dbReference>
<dbReference type="PANTHER" id="PTHR45228:SF1">
    <property type="entry name" value="CYCLIC DI-GMP PHOSPHODIESTERASE TM_0186"/>
    <property type="match status" value="1"/>
</dbReference>
<name>A0A178I3D3_9HYPH</name>
<dbReference type="SUPFAM" id="SSF52172">
    <property type="entry name" value="CheY-like"/>
    <property type="match status" value="1"/>
</dbReference>
<evidence type="ECO:0000256" key="1">
    <source>
        <dbReference type="ARBA" id="ARBA00022801"/>
    </source>
</evidence>
<dbReference type="Gene3D" id="3.40.50.2300">
    <property type="match status" value="1"/>
</dbReference>
<feature type="modified residue" description="4-aspartylphosphate" evidence="2">
    <location>
        <position position="52"/>
    </location>
</feature>
<dbReference type="PROSITE" id="PS51831">
    <property type="entry name" value="HD"/>
    <property type="match status" value="1"/>
</dbReference>
<dbReference type="Gene3D" id="1.10.3210.10">
    <property type="entry name" value="Hypothetical protein af1432"/>
    <property type="match status" value="1"/>
</dbReference>
<evidence type="ECO:0000256" key="2">
    <source>
        <dbReference type="PROSITE-ProRule" id="PRU00169"/>
    </source>
</evidence>
<feature type="domain" description="Response regulatory" evidence="3">
    <location>
        <begin position="2"/>
        <end position="119"/>
    </location>
</feature>
<dbReference type="InterPro" id="IPR011006">
    <property type="entry name" value="CheY-like_superfamily"/>
</dbReference>
<dbReference type="RefSeq" id="WP_067451045.1">
    <property type="nucleotide sequence ID" value="NZ_LVVY01000057.1"/>
</dbReference>
<dbReference type="AlphaFoldDB" id="A0A178I3D3"/>
<dbReference type="EMBL" id="LVVY01000057">
    <property type="protein sequence ID" value="OAM80151.1"/>
    <property type="molecule type" value="Genomic_DNA"/>
</dbReference>
<dbReference type="GO" id="GO:0004112">
    <property type="term" value="F:cyclic-nucleotide phosphodiesterase activity"/>
    <property type="evidence" value="ECO:0007669"/>
    <property type="project" value="UniProtKB-ARBA"/>
</dbReference>
<organism evidence="6 7">
    <name type="scientific">Devosia elaeis</name>
    <dbReference type="NCBI Taxonomy" id="1770058"/>
    <lineage>
        <taxon>Bacteria</taxon>
        <taxon>Pseudomonadati</taxon>
        <taxon>Pseudomonadota</taxon>
        <taxon>Alphaproteobacteria</taxon>
        <taxon>Hyphomicrobiales</taxon>
        <taxon>Devosiaceae</taxon>
        <taxon>Devosia</taxon>
    </lineage>
</organism>
<dbReference type="CDD" id="cd17551">
    <property type="entry name" value="REC_RpfG-like"/>
    <property type="match status" value="1"/>
</dbReference>
<dbReference type="GO" id="GO:0000160">
    <property type="term" value="P:phosphorelay signal transduction system"/>
    <property type="evidence" value="ECO:0007669"/>
    <property type="project" value="InterPro"/>
</dbReference>
<reference evidence="6 7" key="1">
    <citation type="submission" date="2016-03" db="EMBL/GenBank/DDBJ databases">
        <title>Genome sequencing of Devosia sp. S37.</title>
        <authorList>
            <person name="Mohd Nor M."/>
        </authorList>
    </citation>
    <scope>NUCLEOTIDE SEQUENCE [LARGE SCALE GENOMIC DNA]</scope>
    <source>
        <strain evidence="6 7">S37</strain>
    </source>
</reference>
<comment type="caution">
    <text evidence="6">The sequence shown here is derived from an EMBL/GenBank/DDBJ whole genome shotgun (WGS) entry which is preliminary data.</text>
</comment>
<evidence type="ECO:0000259" key="5">
    <source>
        <dbReference type="PROSITE" id="PS51832"/>
    </source>
</evidence>
<dbReference type="PROSITE" id="PS51832">
    <property type="entry name" value="HD_GYP"/>
    <property type="match status" value="1"/>
</dbReference>
<dbReference type="Pfam" id="PF00072">
    <property type="entry name" value="Response_reg"/>
    <property type="match status" value="1"/>
</dbReference>
<evidence type="ECO:0000259" key="4">
    <source>
        <dbReference type="PROSITE" id="PS51831"/>
    </source>
</evidence>
<evidence type="ECO:0000259" key="3">
    <source>
        <dbReference type="PROSITE" id="PS50110"/>
    </source>
</evidence>
<dbReference type="SMART" id="SM00448">
    <property type="entry name" value="REC"/>
    <property type="match status" value="1"/>
</dbReference>
<keyword evidence="1" id="KW-0378">Hydrolase</keyword>
<dbReference type="InterPro" id="IPR003607">
    <property type="entry name" value="HD/PDEase_dom"/>
</dbReference>
<dbReference type="SMART" id="SM00471">
    <property type="entry name" value="HDc"/>
    <property type="match status" value="1"/>
</dbReference>
<dbReference type="InterPro" id="IPR037522">
    <property type="entry name" value="HD_GYP_dom"/>
</dbReference>
<feature type="domain" description="HD-GYP" evidence="5">
    <location>
        <begin position="146"/>
        <end position="343"/>
    </location>
</feature>
<dbReference type="GO" id="GO:0009214">
    <property type="term" value="P:cyclic nucleotide catabolic process"/>
    <property type="evidence" value="ECO:0007669"/>
    <property type="project" value="UniProtKB-ARBA"/>
</dbReference>
<dbReference type="InterPro" id="IPR052020">
    <property type="entry name" value="Cyclic_di-GMP/3'3'-cGAMP_PDE"/>
</dbReference>
<gene>
    <name evidence="6" type="ORF">A3840_01965</name>
</gene>
<dbReference type="STRING" id="1770058.A3840_01965"/>
<dbReference type="Proteomes" id="UP000078389">
    <property type="component" value="Unassembled WGS sequence"/>
</dbReference>
<dbReference type="OrthoDB" id="9802066at2"/>
<sequence>MRLLIVDDSRSSLALIGTIVQQTLAGELELCLSPLEALEKCNSSQFDLVIVDHIMPEMDGIAFTAALRARPAYRIVPVIMVTSDLDKSVRIEAIKAGATDFLHKPFDPTELQARVANLLALRQAQVELADRAQWLTREVERATAHLLAREEEIIYRLARAIEYRDGDTGEHVSRVAQISQLIAEGIGLSADRRRMVYLAAPLHDIGKIGIADAILSKPGKLTPEEMAIMREHVTIGARILERGGSDLIRTAELIAQSHHEKWDGTGYPDQLSGTDIPVEARIVAIADVFDALCSERPYKAAWPIEQAYAEIVKCSGSHFDPTCVAAFRAKWPEICAIMQGEPEPRAVGL</sequence>
<protein>
    <submittedName>
        <fullName evidence="6">Two-component system response regulator</fullName>
    </submittedName>
</protein>
<dbReference type="Pfam" id="PF13487">
    <property type="entry name" value="HD_5"/>
    <property type="match status" value="1"/>
</dbReference>
<evidence type="ECO:0000313" key="6">
    <source>
        <dbReference type="EMBL" id="OAM80151.1"/>
    </source>
</evidence>
<dbReference type="PROSITE" id="PS50110">
    <property type="entry name" value="RESPONSE_REGULATORY"/>
    <property type="match status" value="1"/>
</dbReference>
<accession>A0A178I3D3</accession>
<proteinExistence type="predicted"/>
<keyword evidence="7" id="KW-1185">Reference proteome</keyword>
<keyword evidence="2" id="KW-0597">Phosphoprotein</keyword>
<evidence type="ECO:0000313" key="7">
    <source>
        <dbReference type="Proteomes" id="UP000078389"/>
    </source>
</evidence>